<evidence type="ECO:0000313" key="3">
    <source>
        <dbReference type="Proteomes" id="UP000078543"/>
    </source>
</evidence>
<name>A0A178M9A9_9PROT</name>
<gene>
    <name evidence="2" type="ORF">A6A05_04200</name>
</gene>
<comment type="caution">
    <text evidence="2">The sequence shown here is derived from an EMBL/GenBank/DDBJ whole genome shotgun (WGS) entry which is preliminary data.</text>
</comment>
<proteinExistence type="predicted"/>
<dbReference type="AlphaFoldDB" id="A0A178M9A9"/>
<feature type="domain" description="HTH cro/C1-type" evidence="1">
    <location>
        <begin position="64"/>
        <end position="110"/>
    </location>
</feature>
<evidence type="ECO:0000313" key="2">
    <source>
        <dbReference type="EMBL" id="OAN45332.1"/>
    </source>
</evidence>
<dbReference type="Proteomes" id="UP000078543">
    <property type="component" value="Unassembled WGS sequence"/>
</dbReference>
<reference evidence="2 3" key="1">
    <citation type="submission" date="2016-04" db="EMBL/GenBank/DDBJ databases">
        <title>Draft genome sequence of freshwater magnetotactic bacteria Magnetospirillum marisnigri SP-1 and Magnetospirillum moscoviense BB-1.</title>
        <authorList>
            <person name="Koziaeva V."/>
            <person name="Dziuba M.V."/>
            <person name="Ivanov T.M."/>
            <person name="Kuznetsov B."/>
            <person name="Grouzdev D.S."/>
        </authorList>
    </citation>
    <scope>NUCLEOTIDE SEQUENCE [LARGE SCALE GENOMIC DNA]</scope>
    <source>
        <strain evidence="2 3">BB-1</strain>
    </source>
</reference>
<dbReference type="RefSeq" id="WP_068504085.1">
    <property type="nucleotide sequence ID" value="NZ_LWQU01000185.1"/>
</dbReference>
<accession>A0A178M9A9</accession>
<dbReference type="Gene3D" id="1.10.260.40">
    <property type="entry name" value="lambda repressor-like DNA-binding domains"/>
    <property type="match status" value="1"/>
</dbReference>
<dbReference type="Pfam" id="PF01381">
    <property type="entry name" value="HTH_3"/>
    <property type="match status" value="1"/>
</dbReference>
<sequence>MSAEKATPYRYTESGLETVFIHGIKLTIDEDGDEVVTIPNVNGLHKAIALAIIGRPGLMTGKELRFLRTEMGMTQAELATCIHKEPQSVGRWERGEGGGIDPNAETLIRLLAREKLGLELHASVAQLTGYSVATAKLPPIEIDGSNPDDYRPMAA</sequence>
<dbReference type="OrthoDB" id="7365244at2"/>
<dbReference type="InterPro" id="IPR001387">
    <property type="entry name" value="Cro/C1-type_HTH"/>
</dbReference>
<keyword evidence="3" id="KW-1185">Reference proteome</keyword>
<dbReference type="InterPro" id="IPR010982">
    <property type="entry name" value="Lambda_DNA-bd_dom_sf"/>
</dbReference>
<protein>
    <recommendedName>
        <fullName evidence="1">HTH cro/C1-type domain-containing protein</fullName>
    </recommendedName>
</protein>
<dbReference type="SUPFAM" id="SSF47413">
    <property type="entry name" value="lambda repressor-like DNA-binding domains"/>
    <property type="match status" value="1"/>
</dbReference>
<dbReference type="GO" id="GO:0003677">
    <property type="term" value="F:DNA binding"/>
    <property type="evidence" value="ECO:0007669"/>
    <property type="project" value="InterPro"/>
</dbReference>
<dbReference type="PROSITE" id="PS50943">
    <property type="entry name" value="HTH_CROC1"/>
    <property type="match status" value="1"/>
</dbReference>
<dbReference type="SMART" id="SM00530">
    <property type="entry name" value="HTH_XRE"/>
    <property type="match status" value="1"/>
</dbReference>
<organism evidence="2 3">
    <name type="scientific">Magnetospirillum moscoviense</name>
    <dbReference type="NCBI Taxonomy" id="1437059"/>
    <lineage>
        <taxon>Bacteria</taxon>
        <taxon>Pseudomonadati</taxon>
        <taxon>Pseudomonadota</taxon>
        <taxon>Alphaproteobacteria</taxon>
        <taxon>Rhodospirillales</taxon>
        <taxon>Rhodospirillaceae</taxon>
        <taxon>Magnetospirillum</taxon>
    </lineage>
</organism>
<dbReference type="STRING" id="1437059.A6A05_04200"/>
<evidence type="ECO:0000259" key="1">
    <source>
        <dbReference type="PROSITE" id="PS50943"/>
    </source>
</evidence>
<dbReference type="EMBL" id="LWQU01000185">
    <property type="protein sequence ID" value="OAN45332.1"/>
    <property type="molecule type" value="Genomic_DNA"/>
</dbReference>